<sequence>MKINFLSILLISTLLFFSCSNDDDSSRNEEILQNSCELKQGNSKYTECCLEGPLKVKPGNTFYASFTSTYINPEFSWEVLGGSLEIIEGGNSARAKFKAKPDFVRDTLLGISQLNTPNGIMICSDLIVITSE</sequence>
<keyword evidence="3" id="KW-1185">Reference proteome</keyword>
<evidence type="ECO:0000256" key="1">
    <source>
        <dbReference type="SAM" id="SignalP"/>
    </source>
</evidence>
<proteinExistence type="predicted"/>
<dbReference type="AlphaFoldDB" id="A0A9X1U0Y6"/>
<comment type="caution">
    <text evidence="2">The sequence shown here is derived from an EMBL/GenBank/DDBJ whole genome shotgun (WGS) entry which is preliminary data.</text>
</comment>
<evidence type="ECO:0000313" key="2">
    <source>
        <dbReference type="EMBL" id="MCG2418220.1"/>
    </source>
</evidence>
<keyword evidence="1" id="KW-0732">Signal</keyword>
<evidence type="ECO:0000313" key="3">
    <source>
        <dbReference type="Proteomes" id="UP001139461"/>
    </source>
</evidence>
<gene>
    <name evidence="2" type="ORF">K8089_04230</name>
</gene>
<dbReference type="Proteomes" id="UP001139461">
    <property type="component" value="Unassembled WGS sequence"/>
</dbReference>
<reference evidence="2" key="1">
    <citation type="submission" date="2021-09" db="EMBL/GenBank/DDBJ databases">
        <title>Genome of Aequorivita sp. strain F47161.</title>
        <authorList>
            <person name="Wang Y."/>
        </authorList>
    </citation>
    <scope>NUCLEOTIDE SEQUENCE</scope>
    <source>
        <strain evidence="2">F47161</strain>
    </source>
</reference>
<dbReference type="PROSITE" id="PS51257">
    <property type="entry name" value="PROKAR_LIPOPROTEIN"/>
    <property type="match status" value="1"/>
</dbReference>
<evidence type="ECO:0008006" key="4">
    <source>
        <dbReference type="Google" id="ProtNLM"/>
    </source>
</evidence>
<organism evidence="2 3">
    <name type="scientific">Aequorivita vitellina</name>
    <dbReference type="NCBI Taxonomy" id="2874475"/>
    <lineage>
        <taxon>Bacteria</taxon>
        <taxon>Pseudomonadati</taxon>
        <taxon>Bacteroidota</taxon>
        <taxon>Flavobacteriia</taxon>
        <taxon>Flavobacteriales</taxon>
        <taxon>Flavobacteriaceae</taxon>
        <taxon>Aequorivita</taxon>
    </lineage>
</organism>
<feature type="signal peptide" evidence="1">
    <location>
        <begin position="1"/>
        <end position="21"/>
    </location>
</feature>
<feature type="chain" id="PRO_5040989315" description="Lipoprotein" evidence="1">
    <location>
        <begin position="22"/>
        <end position="132"/>
    </location>
</feature>
<accession>A0A9X1U0Y6</accession>
<name>A0A9X1U0Y6_9FLAO</name>
<protein>
    <recommendedName>
        <fullName evidence="4">Lipoprotein</fullName>
    </recommendedName>
</protein>
<dbReference type="EMBL" id="JAIRBA010000005">
    <property type="protein sequence ID" value="MCG2418220.1"/>
    <property type="molecule type" value="Genomic_DNA"/>
</dbReference>
<dbReference type="RefSeq" id="WP_237602034.1">
    <property type="nucleotide sequence ID" value="NZ_JAIRBA010000005.1"/>
</dbReference>